<dbReference type="RefSeq" id="WP_090849927.1">
    <property type="nucleotide sequence ID" value="NZ_FNJU01000001.1"/>
</dbReference>
<dbReference type="Gene3D" id="3.90.70.10">
    <property type="entry name" value="Cysteine proteinases"/>
    <property type="match status" value="1"/>
</dbReference>
<dbReference type="PANTHER" id="PTHR37806:SF1">
    <property type="entry name" value="PEPTIDASE C39-LIKE DOMAIN-CONTAINING PROTEIN"/>
    <property type="match status" value="1"/>
</dbReference>
<keyword evidence="1" id="KW-0472">Membrane</keyword>
<dbReference type="OrthoDB" id="1164310at2"/>
<dbReference type="STRING" id="930152.SAMN05216565_101716"/>
<dbReference type="InterPro" id="IPR039563">
    <property type="entry name" value="Peptidase_C39_single_dom"/>
</dbReference>
<dbReference type="Proteomes" id="UP000199159">
    <property type="component" value="Unassembled WGS sequence"/>
</dbReference>
<dbReference type="CDD" id="cd02549">
    <property type="entry name" value="Peptidase_C39A"/>
    <property type="match status" value="1"/>
</dbReference>
<feature type="transmembrane region" description="Helical" evidence="1">
    <location>
        <begin position="6"/>
        <end position="22"/>
    </location>
</feature>
<dbReference type="InterPro" id="IPR039564">
    <property type="entry name" value="Peptidase_C39-like"/>
</dbReference>
<dbReference type="AlphaFoldDB" id="A0A1H0QFJ2"/>
<evidence type="ECO:0000313" key="4">
    <source>
        <dbReference type="Proteomes" id="UP000199159"/>
    </source>
</evidence>
<sequence length="292" mass="32880">MTIALVLLSGLITIALIIYILSGKKGKPFKRIASIYSLLFFSLFSILFVHHTDWQRVSDRVKAFRTDHNNKPITQPVEAVVAHAEAQPAPIKSSVLLDAPVINQFPGLPRGCEVTSLAMLLQDAGVNIDKMTLAKAVRKDQTPYKEADGKIYFGNPNIGFVGDMYSFNNKGYGVYHGPIADLADQFLPGQIIDFTGSDFEEVKKHLSKDTPVWIITNVHYKELSPSLFETWHTSEGLIDITFKEHSVLITGYDDKYIYFNDPQTGTKNKKAPKEDFIKAWEQMGRQAITYYQ</sequence>
<dbReference type="EMBL" id="FNJU01000001">
    <property type="protein sequence ID" value="SDP15448.1"/>
    <property type="molecule type" value="Genomic_DNA"/>
</dbReference>
<evidence type="ECO:0000256" key="1">
    <source>
        <dbReference type="SAM" id="Phobius"/>
    </source>
</evidence>
<reference evidence="4" key="1">
    <citation type="submission" date="2016-10" db="EMBL/GenBank/DDBJ databases">
        <authorList>
            <person name="Varghese N."/>
            <person name="Submissions S."/>
        </authorList>
    </citation>
    <scope>NUCLEOTIDE SEQUENCE [LARGE SCALE GENOMIC DNA]</scope>
    <source>
        <strain evidence="4">IBRC-M10078</strain>
    </source>
</reference>
<feature type="transmembrane region" description="Helical" evidence="1">
    <location>
        <begin position="34"/>
        <end position="52"/>
    </location>
</feature>
<keyword evidence="1" id="KW-0812">Transmembrane</keyword>
<gene>
    <name evidence="3" type="ORF">SAMN05216565_101716</name>
</gene>
<organism evidence="3 4">
    <name type="scientific">Litchfieldia salsa</name>
    <dbReference type="NCBI Taxonomy" id="930152"/>
    <lineage>
        <taxon>Bacteria</taxon>
        <taxon>Bacillati</taxon>
        <taxon>Bacillota</taxon>
        <taxon>Bacilli</taxon>
        <taxon>Bacillales</taxon>
        <taxon>Bacillaceae</taxon>
        <taxon>Litchfieldia</taxon>
    </lineage>
</organism>
<dbReference type="PANTHER" id="PTHR37806">
    <property type="entry name" value="LMO0724 PROTEIN"/>
    <property type="match status" value="1"/>
</dbReference>
<evidence type="ECO:0000313" key="3">
    <source>
        <dbReference type="EMBL" id="SDP15448.1"/>
    </source>
</evidence>
<keyword evidence="1" id="KW-1133">Transmembrane helix</keyword>
<protein>
    <submittedName>
        <fullName evidence="3">Uncharacterized protein YvpB</fullName>
    </submittedName>
</protein>
<keyword evidence="4" id="KW-1185">Reference proteome</keyword>
<evidence type="ECO:0000259" key="2">
    <source>
        <dbReference type="Pfam" id="PF13529"/>
    </source>
</evidence>
<name>A0A1H0QFJ2_9BACI</name>
<feature type="domain" description="Peptidase C39-like" evidence="2">
    <location>
        <begin position="97"/>
        <end position="262"/>
    </location>
</feature>
<dbReference type="Pfam" id="PF13529">
    <property type="entry name" value="Peptidase_C39_2"/>
    <property type="match status" value="1"/>
</dbReference>
<proteinExistence type="predicted"/>
<accession>A0A1H0QFJ2</accession>